<organism evidence="1 2">
    <name type="scientific">Pisolithus microcarpus 441</name>
    <dbReference type="NCBI Taxonomy" id="765257"/>
    <lineage>
        <taxon>Eukaryota</taxon>
        <taxon>Fungi</taxon>
        <taxon>Dikarya</taxon>
        <taxon>Basidiomycota</taxon>
        <taxon>Agaricomycotina</taxon>
        <taxon>Agaricomycetes</taxon>
        <taxon>Agaricomycetidae</taxon>
        <taxon>Boletales</taxon>
        <taxon>Sclerodermatineae</taxon>
        <taxon>Pisolithaceae</taxon>
        <taxon>Pisolithus</taxon>
    </lineage>
</organism>
<accession>A0A0C9ZKF8</accession>
<dbReference type="OrthoDB" id="3187773at2759"/>
<sequence length="120" mass="13492">HNSASSTFYAPSNLGGIGRMHQEYICTTPAWRQEGPWYDCVFVMTGPELKGMHGMHGMDTACILCFFSIKSGGIYYPCAVVHWFNHIGDEPDETTGMWMVHPSLNHHDEHNLAVIHVDTI</sequence>
<dbReference type="AlphaFoldDB" id="A0A0C9ZKF8"/>
<evidence type="ECO:0000313" key="2">
    <source>
        <dbReference type="Proteomes" id="UP000054018"/>
    </source>
</evidence>
<reference evidence="1 2" key="1">
    <citation type="submission" date="2014-04" db="EMBL/GenBank/DDBJ databases">
        <authorList>
            <consortium name="DOE Joint Genome Institute"/>
            <person name="Kuo A."/>
            <person name="Kohler A."/>
            <person name="Costa M.D."/>
            <person name="Nagy L.G."/>
            <person name="Floudas D."/>
            <person name="Copeland A."/>
            <person name="Barry K.W."/>
            <person name="Cichocki N."/>
            <person name="Veneault-Fourrey C."/>
            <person name="LaButti K."/>
            <person name="Lindquist E.A."/>
            <person name="Lipzen A."/>
            <person name="Lundell T."/>
            <person name="Morin E."/>
            <person name="Murat C."/>
            <person name="Sun H."/>
            <person name="Tunlid A."/>
            <person name="Henrissat B."/>
            <person name="Grigoriev I.V."/>
            <person name="Hibbett D.S."/>
            <person name="Martin F."/>
            <person name="Nordberg H.P."/>
            <person name="Cantor M.N."/>
            <person name="Hua S.X."/>
        </authorList>
    </citation>
    <scope>NUCLEOTIDE SEQUENCE [LARGE SCALE GENOMIC DNA]</scope>
    <source>
        <strain evidence="1 2">441</strain>
    </source>
</reference>
<dbReference type="HOGENOM" id="CLU_006344_16_1_1"/>
<reference evidence="2" key="2">
    <citation type="submission" date="2015-01" db="EMBL/GenBank/DDBJ databases">
        <title>Evolutionary Origins and Diversification of the Mycorrhizal Mutualists.</title>
        <authorList>
            <consortium name="DOE Joint Genome Institute"/>
            <consortium name="Mycorrhizal Genomics Consortium"/>
            <person name="Kohler A."/>
            <person name="Kuo A."/>
            <person name="Nagy L.G."/>
            <person name="Floudas D."/>
            <person name="Copeland A."/>
            <person name="Barry K.W."/>
            <person name="Cichocki N."/>
            <person name="Veneault-Fourrey C."/>
            <person name="LaButti K."/>
            <person name="Lindquist E.A."/>
            <person name="Lipzen A."/>
            <person name="Lundell T."/>
            <person name="Morin E."/>
            <person name="Murat C."/>
            <person name="Riley R."/>
            <person name="Ohm R."/>
            <person name="Sun H."/>
            <person name="Tunlid A."/>
            <person name="Henrissat B."/>
            <person name="Grigoriev I.V."/>
            <person name="Hibbett D.S."/>
            <person name="Martin F."/>
        </authorList>
    </citation>
    <scope>NUCLEOTIDE SEQUENCE [LARGE SCALE GENOMIC DNA]</scope>
    <source>
        <strain evidence="2">441</strain>
    </source>
</reference>
<evidence type="ECO:0000313" key="1">
    <source>
        <dbReference type="EMBL" id="KIK22912.1"/>
    </source>
</evidence>
<dbReference type="STRING" id="765257.A0A0C9ZKF8"/>
<feature type="non-terminal residue" evidence="1">
    <location>
        <position position="1"/>
    </location>
</feature>
<keyword evidence="2" id="KW-1185">Reference proteome</keyword>
<gene>
    <name evidence="1" type="ORF">PISMIDRAFT_75619</name>
</gene>
<dbReference type="EMBL" id="KN833733">
    <property type="protein sequence ID" value="KIK22912.1"/>
    <property type="molecule type" value="Genomic_DNA"/>
</dbReference>
<dbReference type="Proteomes" id="UP000054018">
    <property type="component" value="Unassembled WGS sequence"/>
</dbReference>
<name>A0A0C9ZKF8_9AGAM</name>
<proteinExistence type="predicted"/>
<protein>
    <submittedName>
        <fullName evidence="1">Uncharacterized protein</fullName>
    </submittedName>
</protein>
<feature type="non-terminal residue" evidence="1">
    <location>
        <position position="120"/>
    </location>
</feature>